<sequence>MAKQLRDKVITFTVYANGDEEYGIAELSLPDLEFITSTIKGGGLAGELEVPTLGQLKAMKATITWQIVEKSLSKMARQRYQQVEFRGAQQTENTETGDLEVAAVSIQLGGWVTKTALGKLANTETTGSTTELSVNSLKAVVDGYEMYNIDVMNGVCIIDGVDYWADIRKALGK</sequence>
<accession>A0A6N2Z3G8</accession>
<dbReference type="RefSeq" id="WP_021841167.1">
    <property type="nucleotide sequence ID" value="NZ_CACRUX010000012.1"/>
</dbReference>
<reference evidence="1" key="1">
    <citation type="submission" date="2019-11" db="EMBL/GenBank/DDBJ databases">
        <authorList>
            <person name="Feng L."/>
        </authorList>
    </citation>
    <scope>NUCLEOTIDE SEQUENCE</scope>
    <source>
        <strain evidence="1">VrattiLFYP33</strain>
    </source>
</reference>
<dbReference type="Pfam" id="PF04985">
    <property type="entry name" value="Phage_tube"/>
    <property type="match status" value="1"/>
</dbReference>
<dbReference type="InterPro" id="IPR006498">
    <property type="entry name" value="Tail_tube"/>
</dbReference>
<name>A0A6N2Z3G8_9FIRM</name>
<gene>
    <name evidence="1" type="ORF">VRLFYP33_00408</name>
</gene>
<dbReference type="AlphaFoldDB" id="A0A6N2Z3G8"/>
<evidence type="ECO:0000313" key="1">
    <source>
        <dbReference type="EMBL" id="VYT73859.1"/>
    </source>
</evidence>
<protein>
    <submittedName>
        <fullName evidence="1">Phage tail tube protein FII</fullName>
    </submittedName>
</protein>
<proteinExistence type="predicted"/>
<dbReference type="EMBL" id="CACRUX010000012">
    <property type="protein sequence ID" value="VYT73859.1"/>
    <property type="molecule type" value="Genomic_DNA"/>
</dbReference>
<organism evidence="1">
    <name type="scientific">Veillonella ratti</name>
    <dbReference type="NCBI Taxonomy" id="103892"/>
    <lineage>
        <taxon>Bacteria</taxon>
        <taxon>Bacillati</taxon>
        <taxon>Bacillota</taxon>
        <taxon>Negativicutes</taxon>
        <taxon>Veillonellales</taxon>
        <taxon>Veillonellaceae</taxon>
        <taxon>Veillonella</taxon>
    </lineage>
</organism>